<feature type="domain" description="SsuA/THI5-like" evidence="2">
    <location>
        <begin position="88"/>
        <end position="266"/>
    </location>
</feature>
<dbReference type="PROSITE" id="PS51257">
    <property type="entry name" value="PROKAR_LIPOPROTEIN"/>
    <property type="match status" value="1"/>
</dbReference>
<sequence>MPRLRRAGSTAIIALLLTAVAACSSGSSGDGGLGSDSALPTEIPAGTKLVIADQGERQLSLLTGSGQLDALPFEYEFATFQGAPAILEAFRADAVDVAWAGEIMTVQSLVAGDDVQVVAAMQTNNSLNMGIAPNASDIETLADLKGKRIGYAEGTSQQAFVLRGLDKAGLSVDDVELVSMSLPDFPDALRSNQIDAAPMSEPVFSRYMQTPGATSLPRPEIEDLSEGISYLYSSKKALSDPATAAAVRAYVTAYITSVDWANNNPDAYIDTYFVKSQGLTAEDGERILDTSGITTFPHLDEELIEIQQHTIDVIDAAGELPKPVDAADAFDLRFDEVVTEAVAETGASHTRS</sequence>
<name>A0AAW4XDR5_RHORH</name>
<evidence type="ECO:0000256" key="1">
    <source>
        <dbReference type="SAM" id="SignalP"/>
    </source>
</evidence>
<dbReference type="Gene3D" id="3.40.190.10">
    <property type="entry name" value="Periplasmic binding protein-like II"/>
    <property type="match status" value="2"/>
</dbReference>
<dbReference type="PANTHER" id="PTHR30024">
    <property type="entry name" value="ALIPHATIC SULFONATES-BINDING PROTEIN-RELATED"/>
    <property type="match status" value="1"/>
</dbReference>
<dbReference type="EMBL" id="JAJNCO010000004">
    <property type="protein sequence ID" value="MCD2111187.1"/>
    <property type="molecule type" value="Genomic_DNA"/>
</dbReference>
<dbReference type="AlphaFoldDB" id="A0AAW4XDR5"/>
<evidence type="ECO:0000313" key="4">
    <source>
        <dbReference type="Proteomes" id="UP001198630"/>
    </source>
</evidence>
<evidence type="ECO:0000259" key="2">
    <source>
        <dbReference type="Pfam" id="PF09084"/>
    </source>
</evidence>
<organism evidence="3 4">
    <name type="scientific">Rhodococcus rhodochrous</name>
    <dbReference type="NCBI Taxonomy" id="1829"/>
    <lineage>
        <taxon>Bacteria</taxon>
        <taxon>Bacillati</taxon>
        <taxon>Actinomycetota</taxon>
        <taxon>Actinomycetes</taxon>
        <taxon>Mycobacteriales</taxon>
        <taxon>Nocardiaceae</taxon>
        <taxon>Rhodococcus</taxon>
    </lineage>
</organism>
<comment type="caution">
    <text evidence="3">The sequence shown here is derived from an EMBL/GenBank/DDBJ whole genome shotgun (WGS) entry which is preliminary data.</text>
</comment>
<protein>
    <submittedName>
        <fullName evidence="3">ABC transporter substrate-binding protein</fullName>
    </submittedName>
</protein>
<dbReference type="InterPro" id="IPR015168">
    <property type="entry name" value="SsuA/THI5"/>
</dbReference>
<accession>A0AAW4XDR5</accession>
<dbReference type="RefSeq" id="WP_085468683.1">
    <property type="nucleotide sequence ID" value="NZ_JADKNM010000072.1"/>
</dbReference>
<dbReference type="PANTHER" id="PTHR30024:SF48">
    <property type="entry name" value="ABC TRANSPORTER SUBSTRATE-BINDING PROTEIN"/>
    <property type="match status" value="1"/>
</dbReference>
<feature type="signal peptide" evidence="1">
    <location>
        <begin position="1"/>
        <end position="21"/>
    </location>
</feature>
<reference evidence="3" key="1">
    <citation type="submission" date="2021-11" db="EMBL/GenBank/DDBJ databases">
        <title>Development of a sustainable strategy for remediation of hydrocarbon-contaminated territories based on the waste exchange concept.</title>
        <authorList>
            <person name="Elkin A."/>
        </authorList>
    </citation>
    <scope>NUCLEOTIDE SEQUENCE</scope>
    <source>
        <strain evidence="3">IEGM 757</strain>
    </source>
</reference>
<keyword evidence="1" id="KW-0732">Signal</keyword>
<feature type="chain" id="PRO_5043677783" evidence="1">
    <location>
        <begin position="22"/>
        <end position="352"/>
    </location>
</feature>
<proteinExistence type="predicted"/>
<dbReference type="Proteomes" id="UP001198630">
    <property type="component" value="Unassembled WGS sequence"/>
</dbReference>
<dbReference type="Pfam" id="PF09084">
    <property type="entry name" value="NMT1"/>
    <property type="match status" value="1"/>
</dbReference>
<dbReference type="SUPFAM" id="SSF53850">
    <property type="entry name" value="Periplasmic binding protein-like II"/>
    <property type="match status" value="1"/>
</dbReference>
<evidence type="ECO:0000313" key="3">
    <source>
        <dbReference type="EMBL" id="MCD2111187.1"/>
    </source>
</evidence>
<gene>
    <name evidence="3" type="ORF">LQ384_08775</name>
</gene>